<evidence type="ECO:0000313" key="2">
    <source>
        <dbReference type="Proteomes" id="UP000195160"/>
    </source>
</evidence>
<dbReference type="SUPFAM" id="SSF55331">
    <property type="entry name" value="Tautomerase/MIF"/>
    <property type="match status" value="1"/>
</dbReference>
<dbReference type="PANTHER" id="PTHR38460:SF1">
    <property type="entry name" value="TAUTOMERASE YOLI-RELATED"/>
    <property type="match status" value="1"/>
</dbReference>
<dbReference type="PANTHER" id="PTHR38460">
    <property type="entry name" value="TAUTOMERASE YOLI-RELATED"/>
    <property type="match status" value="1"/>
</dbReference>
<reference evidence="1 2" key="1">
    <citation type="submission" date="2016-10" db="EMBL/GenBank/DDBJ databases">
        <title>Comparative genomics of Bacillus thuringiensis reveals a path to pathogens against multiple invertebrate hosts.</title>
        <authorList>
            <person name="Zheng J."/>
            <person name="Gao Q."/>
            <person name="Liu H."/>
            <person name="Peng D."/>
            <person name="Ruan L."/>
            <person name="Sun M."/>
        </authorList>
    </citation>
    <scope>NUCLEOTIDE SEQUENCE [LARGE SCALE GENOMIC DNA]</scope>
    <source>
        <strain evidence="1">T30001</strain>
    </source>
</reference>
<dbReference type="Gene3D" id="3.30.429.10">
    <property type="entry name" value="Macrophage Migration Inhibitory Factor"/>
    <property type="match status" value="1"/>
</dbReference>
<sequence>MPFVSVYYPEGLSNKEELKKVSNSIHKSLIEYFEIPENDYFQMFFPYPPNQFFYDPYYLLEEEKKRTENILHVSITCGPGRTINQKKRLYQSISRAISNHLNISTTDIFIILNETSAENWSFGQGVAQLVNMREGKNSE</sequence>
<comment type="caution">
    <text evidence="1">The sequence shown here is derived from an EMBL/GenBank/DDBJ whole genome shotgun (WGS) entry which is preliminary data.</text>
</comment>
<protein>
    <submittedName>
        <fullName evidence="1">Tautomerase family protein</fullName>
    </submittedName>
</protein>
<dbReference type="Pfam" id="PF14552">
    <property type="entry name" value="Tautomerase_2"/>
    <property type="match status" value="1"/>
</dbReference>
<evidence type="ECO:0000313" key="1">
    <source>
        <dbReference type="EMBL" id="OUB98418.1"/>
    </source>
</evidence>
<dbReference type="InterPro" id="IPR037479">
    <property type="entry name" value="Tauto_MSAD"/>
</dbReference>
<dbReference type="EMBL" id="MOOV01000131">
    <property type="protein sequence ID" value="OUB98418.1"/>
    <property type="molecule type" value="Genomic_DNA"/>
</dbReference>
<gene>
    <name evidence="1" type="ORF">BK784_16850</name>
</gene>
<dbReference type="AlphaFoldDB" id="A0A9X6RGC0"/>
<accession>A0A9X6RGC0</accession>
<dbReference type="InterPro" id="IPR014347">
    <property type="entry name" value="Tautomerase/MIF_sf"/>
</dbReference>
<organism evidence="1 2">
    <name type="scientific">Bacillus thuringiensis subsp. medellin</name>
    <dbReference type="NCBI Taxonomy" id="79672"/>
    <lineage>
        <taxon>Bacteria</taxon>
        <taxon>Bacillati</taxon>
        <taxon>Bacillota</taxon>
        <taxon>Bacilli</taxon>
        <taxon>Bacillales</taxon>
        <taxon>Bacillaceae</taxon>
        <taxon>Bacillus</taxon>
        <taxon>Bacillus cereus group</taxon>
    </lineage>
</organism>
<proteinExistence type="predicted"/>
<dbReference type="RefSeq" id="WP_088067306.1">
    <property type="nucleotide sequence ID" value="NZ_MOOV01000131.1"/>
</dbReference>
<name>A0A9X6RGC0_BACTV</name>
<dbReference type="Proteomes" id="UP000195160">
    <property type="component" value="Unassembled WGS sequence"/>
</dbReference>